<keyword evidence="3" id="KW-1185">Reference proteome</keyword>
<evidence type="ECO:0000313" key="2">
    <source>
        <dbReference type="EMBL" id="ELK07966.1"/>
    </source>
</evidence>
<dbReference type="STRING" id="9402.L5KB30"/>
<dbReference type="AlphaFoldDB" id="L5KB30"/>
<accession>L5KB30</accession>
<dbReference type="Proteomes" id="UP000010552">
    <property type="component" value="Unassembled WGS sequence"/>
</dbReference>
<sequence>MVSLTWGSYITHVALALPGFSIAAAVLLSSTALIELLEKMLALTWTEEGSPKTTLLCSAWLLTASFSAQQHDGSLQVHQTLSVELDQVLKALSFPKKKAALLSAAILCFLRTALQQSFSSALVVLVPSGAQPPPAPEDILLAPLGTSQVLSLVIGLQNLLVQKDPLLSHACVGCLEALLDYLHARSPDIALHVASQPWNRFLLFTFLDAGGSSFLRPEILRLMTLFVRFQSRSILSHEEVDLVLRSAALADLSTLSNSTLRALHGFLLQVQSMGLPADHSIAQTLQVLEGLSPRGSSAQSPLQDMLYPFLHLGALARAESPRLWDGVASFFRTGWCATSSPVL</sequence>
<proteinExistence type="predicted"/>
<evidence type="ECO:0000313" key="3">
    <source>
        <dbReference type="Proteomes" id="UP000010552"/>
    </source>
</evidence>
<dbReference type="InterPro" id="IPR052133">
    <property type="entry name" value="Immune_Signaling-Apoptosis_Reg"/>
</dbReference>
<dbReference type="EMBL" id="KB030944">
    <property type="protein sequence ID" value="ELK07966.1"/>
    <property type="molecule type" value="Genomic_DNA"/>
</dbReference>
<dbReference type="PANTHER" id="PTHR12044:SF10">
    <property type="entry name" value="MEIOSIS INHIBITOR PROTEIN 1"/>
    <property type="match status" value="1"/>
</dbReference>
<name>L5KB30_PTEAL</name>
<organism evidence="2 3">
    <name type="scientific">Pteropus alecto</name>
    <name type="common">Black flying fox</name>
    <dbReference type="NCBI Taxonomy" id="9402"/>
    <lineage>
        <taxon>Eukaryota</taxon>
        <taxon>Metazoa</taxon>
        <taxon>Chordata</taxon>
        <taxon>Craniata</taxon>
        <taxon>Vertebrata</taxon>
        <taxon>Euteleostomi</taxon>
        <taxon>Mammalia</taxon>
        <taxon>Eutheria</taxon>
        <taxon>Laurasiatheria</taxon>
        <taxon>Chiroptera</taxon>
        <taxon>Yinpterochiroptera</taxon>
        <taxon>Pteropodoidea</taxon>
        <taxon>Pteropodidae</taxon>
        <taxon>Pteropodinae</taxon>
        <taxon>Pteropus</taxon>
    </lineage>
</organism>
<dbReference type="PANTHER" id="PTHR12044">
    <property type="entry name" value="BCL2 INTERACTING MEDIATOR OF CELL DEATH"/>
    <property type="match status" value="1"/>
</dbReference>
<keyword evidence="1" id="KW-1133">Transmembrane helix</keyword>
<dbReference type="InParanoid" id="L5KB30"/>
<protein>
    <submittedName>
        <fullName evidence="2">Meiosis inhibitor protein 1</fullName>
    </submittedName>
</protein>
<keyword evidence="1" id="KW-0812">Transmembrane</keyword>
<keyword evidence="1" id="KW-0472">Membrane</keyword>
<feature type="transmembrane region" description="Helical" evidence="1">
    <location>
        <begin position="12"/>
        <end position="34"/>
    </location>
</feature>
<dbReference type="GO" id="GO:0007127">
    <property type="term" value="P:meiosis I"/>
    <property type="evidence" value="ECO:0007669"/>
    <property type="project" value="TreeGrafter"/>
</dbReference>
<reference evidence="3" key="1">
    <citation type="journal article" date="2013" name="Science">
        <title>Comparative analysis of bat genomes provides insight into the evolution of flight and immunity.</title>
        <authorList>
            <person name="Zhang G."/>
            <person name="Cowled C."/>
            <person name="Shi Z."/>
            <person name="Huang Z."/>
            <person name="Bishop-Lilly K.A."/>
            <person name="Fang X."/>
            <person name="Wynne J.W."/>
            <person name="Xiong Z."/>
            <person name="Baker M.L."/>
            <person name="Zhao W."/>
            <person name="Tachedjian M."/>
            <person name="Zhu Y."/>
            <person name="Zhou P."/>
            <person name="Jiang X."/>
            <person name="Ng J."/>
            <person name="Yang L."/>
            <person name="Wu L."/>
            <person name="Xiao J."/>
            <person name="Feng Y."/>
            <person name="Chen Y."/>
            <person name="Sun X."/>
            <person name="Zhang Y."/>
            <person name="Marsh G.A."/>
            <person name="Crameri G."/>
            <person name="Broder C.C."/>
            <person name="Frey K.G."/>
            <person name="Wang L.F."/>
            <person name="Wang J."/>
        </authorList>
    </citation>
    <scope>NUCLEOTIDE SEQUENCE [LARGE SCALE GENOMIC DNA]</scope>
</reference>
<gene>
    <name evidence="2" type="ORF">PAL_GLEAN10007219</name>
</gene>
<evidence type="ECO:0000256" key="1">
    <source>
        <dbReference type="SAM" id="Phobius"/>
    </source>
</evidence>